<dbReference type="PRINTS" id="PR00080">
    <property type="entry name" value="SDRFAMILY"/>
</dbReference>
<evidence type="ECO:0000313" key="3">
    <source>
        <dbReference type="Proteomes" id="UP000053477"/>
    </source>
</evidence>
<dbReference type="GO" id="GO:0006633">
    <property type="term" value="P:fatty acid biosynthetic process"/>
    <property type="evidence" value="ECO:0007669"/>
    <property type="project" value="TreeGrafter"/>
</dbReference>
<dbReference type="OrthoDB" id="498125at2759"/>
<dbReference type="InterPro" id="IPR002347">
    <property type="entry name" value="SDR_fam"/>
</dbReference>
<dbReference type="FunFam" id="3.40.50.720:FF:000084">
    <property type="entry name" value="Short-chain dehydrogenase reductase"/>
    <property type="match status" value="1"/>
</dbReference>
<dbReference type="Gene3D" id="3.40.50.720">
    <property type="entry name" value="NAD(P)-binding Rossmann-like Domain"/>
    <property type="match status" value="1"/>
</dbReference>
<dbReference type="InParanoid" id="A0A0H2RL22"/>
<dbReference type="STRING" id="27342.A0A0H2RL22"/>
<dbReference type="PRINTS" id="PR00081">
    <property type="entry name" value="GDHRDH"/>
</dbReference>
<proteinExistence type="inferred from homology"/>
<dbReference type="Pfam" id="PF13561">
    <property type="entry name" value="adh_short_C2"/>
    <property type="match status" value="1"/>
</dbReference>
<protein>
    <submittedName>
        <fullName evidence="2">Short chain oxidoreductase</fullName>
    </submittedName>
</protein>
<dbReference type="EMBL" id="KQ085980">
    <property type="protein sequence ID" value="KLO12337.1"/>
    <property type="molecule type" value="Genomic_DNA"/>
</dbReference>
<comment type="similarity">
    <text evidence="1">Belongs to the short-chain dehydrogenases/reductases (SDR) family.</text>
</comment>
<evidence type="ECO:0000256" key="1">
    <source>
        <dbReference type="ARBA" id="ARBA00006484"/>
    </source>
</evidence>
<reference evidence="2 3" key="1">
    <citation type="submission" date="2015-04" db="EMBL/GenBank/DDBJ databases">
        <title>Complete genome sequence of Schizopora paradoxa KUC8140, a cosmopolitan wood degrader in East Asia.</title>
        <authorList>
            <consortium name="DOE Joint Genome Institute"/>
            <person name="Min B."/>
            <person name="Park H."/>
            <person name="Jang Y."/>
            <person name="Kim J.-J."/>
            <person name="Kim K.H."/>
            <person name="Pangilinan J."/>
            <person name="Lipzen A."/>
            <person name="Riley R."/>
            <person name="Grigoriev I.V."/>
            <person name="Spatafora J.W."/>
            <person name="Choi I.-G."/>
        </authorList>
    </citation>
    <scope>NUCLEOTIDE SEQUENCE [LARGE SCALE GENOMIC DNA]</scope>
    <source>
        <strain evidence="2 3">KUC8140</strain>
    </source>
</reference>
<dbReference type="PANTHER" id="PTHR42760:SF121">
    <property type="entry name" value="3-OXOACYL-(ACYL-CARRIER-PROTEIN) REDUCTASE"/>
    <property type="match status" value="1"/>
</dbReference>
<accession>A0A0H2RL22</accession>
<organism evidence="2 3">
    <name type="scientific">Schizopora paradoxa</name>
    <dbReference type="NCBI Taxonomy" id="27342"/>
    <lineage>
        <taxon>Eukaryota</taxon>
        <taxon>Fungi</taxon>
        <taxon>Dikarya</taxon>
        <taxon>Basidiomycota</taxon>
        <taxon>Agaricomycotina</taxon>
        <taxon>Agaricomycetes</taxon>
        <taxon>Hymenochaetales</taxon>
        <taxon>Schizoporaceae</taxon>
        <taxon>Schizopora</taxon>
    </lineage>
</organism>
<dbReference type="InterPro" id="IPR036291">
    <property type="entry name" value="NAD(P)-bd_dom_sf"/>
</dbReference>
<dbReference type="GO" id="GO:0016616">
    <property type="term" value="F:oxidoreductase activity, acting on the CH-OH group of donors, NAD or NADP as acceptor"/>
    <property type="evidence" value="ECO:0007669"/>
    <property type="project" value="TreeGrafter"/>
</dbReference>
<sequence>MIDLKTAIVTGAARGIGRSIALRLASDGMNVVVNDIEANTQALQELATEIANSQAAKGSSANAHVVTGDVSVSSDVQNLIKETVSKFGSLDVMVANAGILMMSRIEEVDEDEWDKLISVNIRGTMLCFKYAAQQMISQGKGGCMLAASSIAGRRGHAGGCAYSTSKFAIRGLVQSSAVDLGKYQIRVNAYAPGFIDTDMSRKALDYAKADYEAAAKAASPLGRVGETTDISNLASFLVSSESSFITGQTYGACGGFYLD</sequence>
<dbReference type="SUPFAM" id="SSF51735">
    <property type="entry name" value="NAD(P)-binding Rossmann-fold domains"/>
    <property type="match status" value="1"/>
</dbReference>
<keyword evidence="3" id="KW-1185">Reference proteome</keyword>
<gene>
    <name evidence="2" type="ORF">SCHPADRAFT_941336</name>
</gene>
<dbReference type="FunCoup" id="A0A0H2RL22">
    <property type="interactions" value="22"/>
</dbReference>
<evidence type="ECO:0000313" key="2">
    <source>
        <dbReference type="EMBL" id="KLO12337.1"/>
    </source>
</evidence>
<name>A0A0H2RL22_9AGAM</name>
<dbReference type="GO" id="GO:0048038">
    <property type="term" value="F:quinone binding"/>
    <property type="evidence" value="ECO:0007669"/>
    <property type="project" value="TreeGrafter"/>
</dbReference>
<dbReference type="AlphaFoldDB" id="A0A0H2RL22"/>
<dbReference type="PANTHER" id="PTHR42760">
    <property type="entry name" value="SHORT-CHAIN DEHYDROGENASES/REDUCTASES FAMILY MEMBER"/>
    <property type="match status" value="1"/>
</dbReference>
<dbReference type="Proteomes" id="UP000053477">
    <property type="component" value="Unassembled WGS sequence"/>
</dbReference>